<reference evidence="6 7" key="1">
    <citation type="journal article" date="2016" name="Nat. Commun.">
        <title>Extremotolerant tardigrade genome and improved radiotolerance of human cultured cells by tardigrade-unique protein.</title>
        <authorList>
            <person name="Hashimoto T."/>
            <person name="Horikawa D.D."/>
            <person name="Saito Y."/>
            <person name="Kuwahara H."/>
            <person name="Kozuka-Hata H."/>
            <person name="Shin-I T."/>
            <person name="Minakuchi Y."/>
            <person name="Ohishi K."/>
            <person name="Motoyama A."/>
            <person name="Aizu T."/>
            <person name="Enomoto A."/>
            <person name="Kondo K."/>
            <person name="Tanaka S."/>
            <person name="Hara Y."/>
            <person name="Koshikawa S."/>
            <person name="Sagara H."/>
            <person name="Miura T."/>
            <person name="Yokobori S."/>
            <person name="Miyagawa K."/>
            <person name="Suzuki Y."/>
            <person name="Kubo T."/>
            <person name="Oyama M."/>
            <person name="Kohara Y."/>
            <person name="Fujiyama A."/>
            <person name="Arakawa K."/>
            <person name="Katayama T."/>
            <person name="Toyoda A."/>
            <person name="Kunieda T."/>
        </authorList>
    </citation>
    <scope>NUCLEOTIDE SEQUENCE [LARGE SCALE GENOMIC DNA]</scope>
    <source>
        <strain evidence="6 7">YOKOZUNA-1</strain>
    </source>
</reference>
<dbReference type="PIRSF" id="PIRSF001815">
    <property type="entry name" value="Nonapeptide_hormone_precursor"/>
    <property type="match status" value="1"/>
</dbReference>
<feature type="disulfide bond" evidence="4">
    <location>
        <begin position="117"/>
        <end position="122"/>
    </location>
</feature>
<dbReference type="PRINTS" id="PR00831">
    <property type="entry name" value="NEUROPHYSIN"/>
</dbReference>
<dbReference type="SMART" id="SM00003">
    <property type="entry name" value="NH"/>
    <property type="match status" value="1"/>
</dbReference>
<dbReference type="AlphaFoldDB" id="A0A1D1UR77"/>
<dbReference type="GO" id="GO:0005185">
    <property type="term" value="F:neurohypophyseal hormone activity"/>
    <property type="evidence" value="ECO:0007669"/>
    <property type="project" value="InterPro"/>
</dbReference>
<dbReference type="InterPro" id="IPR000981">
    <property type="entry name" value="Neurhyp_horm"/>
</dbReference>
<feature type="disulfide bond" evidence="4">
    <location>
        <begin position="51"/>
        <end position="95"/>
    </location>
</feature>
<accession>A0A1D1UR77</accession>
<feature type="disulfide bond" evidence="4">
    <location>
        <begin position="62"/>
        <end position="85"/>
    </location>
</feature>
<dbReference type="InterPro" id="IPR022423">
    <property type="entry name" value="Neurohypophysial_hormone_CS"/>
</dbReference>
<feature type="disulfide bond" evidence="4">
    <location>
        <begin position="54"/>
        <end position="68"/>
    </location>
</feature>
<evidence type="ECO:0000256" key="5">
    <source>
        <dbReference type="SAM" id="SignalP"/>
    </source>
</evidence>
<dbReference type="InterPro" id="IPR036387">
    <property type="entry name" value="Neurhyp_horm_dom_sf"/>
</dbReference>
<dbReference type="GO" id="GO:0030141">
    <property type="term" value="C:secretory granule"/>
    <property type="evidence" value="ECO:0007669"/>
    <property type="project" value="TreeGrafter"/>
</dbReference>
<comment type="caution">
    <text evidence="6">The sequence shown here is derived from an EMBL/GenBank/DDBJ whole genome shotgun (WGS) entry which is preliminary data.</text>
</comment>
<evidence type="ECO:0000313" key="6">
    <source>
        <dbReference type="EMBL" id="GAU91961.1"/>
    </source>
</evidence>
<keyword evidence="2 5" id="KW-0732">Signal</keyword>
<dbReference type="Gene3D" id="2.60.9.10">
    <property type="entry name" value="Neurohypophysial hormone domain"/>
    <property type="match status" value="1"/>
</dbReference>
<feature type="chain" id="PRO_5008897508" evidence="5">
    <location>
        <begin position="24"/>
        <end position="143"/>
    </location>
</feature>
<evidence type="ECO:0000256" key="3">
    <source>
        <dbReference type="ARBA" id="ARBA00023157"/>
    </source>
</evidence>
<feature type="signal peptide" evidence="5">
    <location>
        <begin position="1"/>
        <end position="23"/>
    </location>
</feature>
<organism evidence="6 7">
    <name type="scientific">Ramazzottius varieornatus</name>
    <name type="common">Water bear</name>
    <name type="synonym">Tardigrade</name>
    <dbReference type="NCBI Taxonomy" id="947166"/>
    <lineage>
        <taxon>Eukaryota</taxon>
        <taxon>Metazoa</taxon>
        <taxon>Ecdysozoa</taxon>
        <taxon>Tardigrada</taxon>
        <taxon>Eutardigrada</taxon>
        <taxon>Parachela</taxon>
        <taxon>Hypsibioidea</taxon>
        <taxon>Ramazzottiidae</taxon>
        <taxon>Ramazzottius</taxon>
    </lineage>
</organism>
<dbReference type="OrthoDB" id="10056056at2759"/>
<feature type="disulfide bond" evidence="4">
    <location>
        <begin position="102"/>
        <end position="116"/>
    </location>
</feature>
<keyword evidence="7" id="KW-1185">Reference proteome</keyword>
<dbReference type="FunFam" id="2.60.9.10:FF:000001">
    <property type="entry name" value="oxytocin-neurophysin 1"/>
    <property type="match status" value="1"/>
</dbReference>
<gene>
    <name evidence="6" type="primary">RvY_04117-1</name>
    <name evidence="6" type="synonym">RvY_04117.1</name>
    <name evidence="6" type="ORF">RvY_04117</name>
</gene>
<feature type="disulfide bond" evidence="4">
    <location>
        <begin position="69"/>
        <end position="75"/>
    </location>
</feature>
<feature type="disulfide bond" evidence="4">
    <location>
        <begin position="24"/>
        <end position="29"/>
    </location>
</feature>
<evidence type="ECO:0000256" key="4">
    <source>
        <dbReference type="PIRSR" id="PIRSR001815-50"/>
    </source>
</evidence>
<evidence type="ECO:0000256" key="2">
    <source>
        <dbReference type="ARBA" id="ARBA00022729"/>
    </source>
</evidence>
<evidence type="ECO:0000256" key="1">
    <source>
        <dbReference type="ARBA" id="ARBA00007369"/>
    </source>
</evidence>
<dbReference type="PROSITE" id="PS00264">
    <property type="entry name" value="NEUROHYPOPHYS_HORM"/>
    <property type="match status" value="1"/>
</dbReference>
<dbReference type="Proteomes" id="UP000186922">
    <property type="component" value="Unassembled WGS sequence"/>
</dbReference>
<dbReference type="PANTHER" id="PTHR11681">
    <property type="entry name" value="NEUROPHYSIN"/>
    <property type="match status" value="1"/>
</dbReference>
<dbReference type="PANTHER" id="PTHR11681:SF5">
    <property type="entry name" value="ISOTOCIN"/>
    <property type="match status" value="1"/>
</dbReference>
<dbReference type="SUPFAM" id="SSF49606">
    <property type="entry name" value="Neurophysin II"/>
    <property type="match status" value="1"/>
</dbReference>
<dbReference type="EMBL" id="BDGG01000002">
    <property type="protein sequence ID" value="GAU91961.1"/>
    <property type="molecule type" value="Genomic_DNA"/>
</dbReference>
<dbReference type="GO" id="GO:0005615">
    <property type="term" value="C:extracellular space"/>
    <property type="evidence" value="ECO:0007669"/>
    <property type="project" value="TreeGrafter"/>
</dbReference>
<dbReference type="STRING" id="947166.A0A1D1UR77"/>
<sequence>MQSQSSLAVVVLAAIVSLQCITACFVTNCPPGGKRSVFNFAPTLRTSPRQCMSCGPNGKGQCFGSSICCGASFGCLIGTEESAVCQKENYVRTPCFNRGTACGINNKGLCAADGVCCTESGCSSDEKCTLTSSLALRSVYSSQ</sequence>
<proteinExistence type="inferred from homology"/>
<name>A0A1D1UR77_RAMVA</name>
<comment type="similarity">
    <text evidence="1">Belongs to the vasopressin/oxytocin family.</text>
</comment>
<dbReference type="Pfam" id="PF00184">
    <property type="entry name" value="Hormone_5"/>
    <property type="match status" value="1"/>
</dbReference>
<keyword evidence="3 4" id="KW-1015">Disulfide bond</keyword>
<protein>
    <submittedName>
        <fullName evidence="6">Uncharacterized protein</fullName>
    </submittedName>
</protein>
<feature type="disulfide bond" evidence="4">
    <location>
        <begin position="110"/>
        <end position="128"/>
    </location>
</feature>
<evidence type="ECO:0000313" key="7">
    <source>
        <dbReference type="Proteomes" id="UP000186922"/>
    </source>
</evidence>